<dbReference type="PANTHER" id="PTHR41533:SF2">
    <property type="entry name" value="BLR7131 PROTEIN"/>
    <property type="match status" value="1"/>
</dbReference>
<evidence type="ECO:0000313" key="8">
    <source>
        <dbReference type="EMBL" id="AWL08602.1"/>
    </source>
</evidence>
<organism evidence="8 9">
    <name type="scientific">Aquirufa nivalisilvae</name>
    <dbReference type="NCBI Taxonomy" id="2516557"/>
    <lineage>
        <taxon>Bacteria</taxon>
        <taxon>Pseudomonadati</taxon>
        <taxon>Bacteroidota</taxon>
        <taxon>Cytophagia</taxon>
        <taxon>Cytophagales</taxon>
        <taxon>Flectobacillaceae</taxon>
        <taxon>Aquirufa</taxon>
    </lineage>
</organism>
<dbReference type="GO" id="GO:0071555">
    <property type="term" value="P:cell wall organization"/>
    <property type="evidence" value="ECO:0007669"/>
    <property type="project" value="UniProtKB-KW"/>
</dbReference>
<dbReference type="GO" id="GO:0016740">
    <property type="term" value="F:transferase activity"/>
    <property type="evidence" value="ECO:0007669"/>
    <property type="project" value="UniProtKB-KW"/>
</dbReference>
<dbReference type="EMBL" id="CP029346">
    <property type="protein sequence ID" value="AWL08602.1"/>
    <property type="molecule type" value="Genomic_DNA"/>
</dbReference>
<evidence type="ECO:0000259" key="7">
    <source>
        <dbReference type="Pfam" id="PF03734"/>
    </source>
</evidence>
<reference evidence="9" key="1">
    <citation type="submission" date="2018-05" db="EMBL/GenBank/DDBJ databases">
        <title>Pseudarcicella sp. HME7025 Genome sequencing and assembly.</title>
        <authorList>
            <person name="Kim H."/>
            <person name="Kang H."/>
            <person name="Joh K."/>
        </authorList>
    </citation>
    <scope>NUCLEOTIDE SEQUENCE [LARGE SCALE GENOMIC DNA]</scope>
    <source>
        <strain evidence="9">HME7025</strain>
    </source>
</reference>
<evidence type="ECO:0000256" key="6">
    <source>
        <dbReference type="ARBA" id="ARBA00023316"/>
    </source>
</evidence>
<dbReference type="GO" id="GO:0008360">
    <property type="term" value="P:regulation of cell shape"/>
    <property type="evidence" value="ECO:0007669"/>
    <property type="project" value="UniProtKB-KW"/>
</dbReference>
<dbReference type="GO" id="GO:0009252">
    <property type="term" value="P:peptidoglycan biosynthetic process"/>
    <property type="evidence" value="ECO:0007669"/>
    <property type="project" value="UniProtKB-UniPathway"/>
</dbReference>
<dbReference type="OrthoDB" id="9778545at2"/>
<sequence length="407" mass="47117">MRFYQTRFCLFWIFILLSSGLKAQTEYRWLSRPHAIKSLDSLLHQAPSLAFKSNFYPHGFLDSLLQIPAKSKSSNDSLVLEKQIQNLATSFFEDLSFGNPRPTFKFQGYSFELRKNEVGLMLDSYLNKQSIVNLVNYLNNSSPEVKSILAVLSSNQDSLASNPARIAQLTLSANHYRWLHHIRKNLLLTVVNIPAAQLKVYQGNQVALKMKVVLGRPARPTRVLTAQIKNLIINPNWFVPRSIATEELLPEIQKNIRYFYASHLDLLDKNNQIVDAKTVNWKALSKDYFPYSFRQKTGVWNTLGILKIPFDNPYRLYLHDTSEKKLFASTKRFYSHGCIRLEDPIRYGKLLLGPNSRAMDTLKIDGPYYNIPSKWIKVNKVAPLIIWYNLIDFDEKGEVLYLENIYK</sequence>
<comment type="similarity">
    <text evidence="2">Belongs to the YkuD family.</text>
</comment>
<feature type="domain" description="L,D-TPase catalytic" evidence="7">
    <location>
        <begin position="190"/>
        <end position="346"/>
    </location>
</feature>
<dbReference type="InterPro" id="IPR005490">
    <property type="entry name" value="LD_TPept_cat_dom"/>
</dbReference>
<keyword evidence="4" id="KW-0133">Cell shape</keyword>
<keyword evidence="9" id="KW-1185">Reference proteome</keyword>
<dbReference type="RefSeq" id="WP_109322343.1">
    <property type="nucleotide sequence ID" value="NZ_CP029346.1"/>
</dbReference>
<evidence type="ECO:0000256" key="3">
    <source>
        <dbReference type="ARBA" id="ARBA00022679"/>
    </source>
</evidence>
<accession>A0A2S2DTH3</accession>
<proteinExistence type="inferred from homology"/>
<dbReference type="CDD" id="cd16913">
    <property type="entry name" value="YkuD_like"/>
    <property type="match status" value="1"/>
</dbReference>
<protein>
    <submittedName>
        <fullName evidence="8">L,D-transpeptidase</fullName>
    </submittedName>
</protein>
<dbReference type="Gene3D" id="2.40.440.10">
    <property type="entry name" value="L,D-transpeptidase catalytic domain-like"/>
    <property type="match status" value="1"/>
</dbReference>
<dbReference type="Pfam" id="PF03734">
    <property type="entry name" value="YkuD"/>
    <property type="match status" value="1"/>
</dbReference>
<keyword evidence="5" id="KW-0573">Peptidoglycan synthesis</keyword>
<evidence type="ECO:0000256" key="5">
    <source>
        <dbReference type="ARBA" id="ARBA00022984"/>
    </source>
</evidence>
<keyword evidence="6" id="KW-0961">Cell wall biogenesis/degradation</keyword>
<gene>
    <name evidence="8" type="ORF">HME7025_00731</name>
</gene>
<dbReference type="GO" id="GO:0004180">
    <property type="term" value="F:carboxypeptidase activity"/>
    <property type="evidence" value="ECO:0007669"/>
    <property type="project" value="UniProtKB-ARBA"/>
</dbReference>
<name>A0A2S2DTH3_9BACT</name>
<dbReference type="UniPathway" id="UPA00219"/>
<evidence type="ECO:0000256" key="2">
    <source>
        <dbReference type="ARBA" id="ARBA00005992"/>
    </source>
</evidence>
<dbReference type="InterPro" id="IPR052905">
    <property type="entry name" value="LD-transpeptidase_YkuD-like"/>
</dbReference>
<dbReference type="InterPro" id="IPR038063">
    <property type="entry name" value="Transpep_catalytic_dom"/>
</dbReference>
<dbReference type="SUPFAM" id="SSF141523">
    <property type="entry name" value="L,D-transpeptidase catalytic domain-like"/>
    <property type="match status" value="1"/>
</dbReference>
<dbReference type="PANTHER" id="PTHR41533">
    <property type="entry name" value="L,D-TRANSPEPTIDASE HI_1667-RELATED"/>
    <property type="match status" value="1"/>
</dbReference>
<comment type="pathway">
    <text evidence="1">Cell wall biogenesis; peptidoglycan biosynthesis.</text>
</comment>
<dbReference type="AlphaFoldDB" id="A0A2S2DTH3"/>
<evidence type="ECO:0000256" key="4">
    <source>
        <dbReference type="ARBA" id="ARBA00022960"/>
    </source>
</evidence>
<dbReference type="KEGG" id="psez:HME7025_00731"/>
<evidence type="ECO:0000256" key="1">
    <source>
        <dbReference type="ARBA" id="ARBA00004752"/>
    </source>
</evidence>
<evidence type="ECO:0000313" key="9">
    <source>
        <dbReference type="Proteomes" id="UP000245468"/>
    </source>
</evidence>
<keyword evidence="3" id="KW-0808">Transferase</keyword>
<dbReference type="Proteomes" id="UP000245468">
    <property type="component" value="Chromosome"/>
</dbReference>